<dbReference type="EMBL" id="REGN01002981">
    <property type="protein sequence ID" value="RNA25079.1"/>
    <property type="molecule type" value="Genomic_DNA"/>
</dbReference>
<comment type="caution">
    <text evidence="1">The sequence shown here is derived from an EMBL/GenBank/DDBJ whole genome shotgun (WGS) entry which is preliminary data.</text>
</comment>
<gene>
    <name evidence="1" type="ORF">BpHYR1_025753</name>
</gene>
<protein>
    <submittedName>
        <fullName evidence="1">Uncharacterized protein</fullName>
    </submittedName>
</protein>
<sequence length="64" mass="7370">MDWSRFLMNTFPTPERLMAGSRCDHMILMGLPTSRSKLSVSRARSASDGWLSKKYDFILKKSND</sequence>
<evidence type="ECO:0000313" key="2">
    <source>
        <dbReference type="Proteomes" id="UP000276133"/>
    </source>
</evidence>
<dbReference type="AlphaFoldDB" id="A0A3M7RNM4"/>
<proteinExistence type="predicted"/>
<evidence type="ECO:0000313" key="1">
    <source>
        <dbReference type="EMBL" id="RNA25079.1"/>
    </source>
</evidence>
<accession>A0A3M7RNM4</accession>
<dbReference type="Proteomes" id="UP000276133">
    <property type="component" value="Unassembled WGS sequence"/>
</dbReference>
<name>A0A3M7RNM4_BRAPC</name>
<organism evidence="1 2">
    <name type="scientific">Brachionus plicatilis</name>
    <name type="common">Marine rotifer</name>
    <name type="synonym">Brachionus muelleri</name>
    <dbReference type="NCBI Taxonomy" id="10195"/>
    <lineage>
        <taxon>Eukaryota</taxon>
        <taxon>Metazoa</taxon>
        <taxon>Spiralia</taxon>
        <taxon>Gnathifera</taxon>
        <taxon>Rotifera</taxon>
        <taxon>Eurotatoria</taxon>
        <taxon>Monogononta</taxon>
        <taxon>Pseudotrocha</taxon>
        <taxon>Ploima</taxon>
        <taxon>Brachionidae</taxon>
        <taxon>Brachionus</taxon>
    </lineage>
</organism>
<keyword evidence="2" id="KW-1185">Reference proteome</keyword>
<reference evidence="1 2" key="1">
    <citation type="journal article" date="2018" name="Sci. Rep.">
        <title>Genomic signatures of local adaptation to the degree of environmental predictability in rotifers.</title>
        <authorList>
            <person name="Franch-Gras L."/>
            <person name="Hahn C."/>
            <person name="Garcia-Roger E.M."/>
            <person name="Carmona M.J."/>
            <person name="Serra M."/>
            <person name="Gomez A."/>
        </authorList>
    </citation>
    <scope>NUCLEOTIDE SEQUENCE [LARGE SCALE GENOMIC DNA]</scope>
    <source>
        <strain evidence="1">HYR1</strain>
    </source>
</reference>